<dbReference type="OrthoDB" id="5520542at2"/>
<organism evidence="1 2">
    <name type="scientific">Nannocystis exedens</name>
    <dbReference type="NCBI Taxonomy" id="54"/>
    <lineage>
        <taxon>Bacteria</taxon>
        <taxon>Pseudomonadati</taxon>
        <taxon>Myxococcota</taxon>
        <taxon>Polyangia</taxon>
        <taxon>Nannocystales</taxon>
        <taxon>Nannocystaceae</taxon>
        <taxon>Nannocystis</taxon>
    </lineage>
</organism>
<evidence type="ECO:0000313" key="1">
    <source>
        <dbReference type="EMBL" id="SFF00149.1"/>
    </source>
</evidence>
<proteinExistence type="predicted"/>
<dbReference type="EMBL" id="FOMX01000025">
    <property type="protein sequence ID" value="SFF00149.1"/>
    <property type="molecule type" value="Genomic_DNA"/>
</dbReference>
<name>A0A1I2F5A5_9BACT</name>
<dbReference type="Proteomes" id="UP000199400">
    <property type="component" value="Unassembled WGS sequence"/>
</dbReference>
<keyword evidence="2" id="KW-1185">Reference proteome</keyword>
<sequence length="155" mass="17468">MSVPARLDFATYGRPGTPGLLVEAKRVDQAKPEWAREWRQNLFEYQPQGLEDVLLALVTLARIFVWPVGAALDAPPSFVLDTMAHLQPYFDRVGLAPASISPRQFERVVSRWLEVLTNPHRVRELSPALRRELQEAGLLAALEDALLVEEGSARW</sequence>
<dbReference type="STRING" id="54.SAMN02745121_06432"/>
<gene>
    <name evidence="1" type="ORF">SAMN02745121_06432</name>
</gene>
<evidence type="ECO:0000313" key="2">
    <source>
        <dbReference type="Proteomes" id="UP000199400"/>
    </source>
</evidence>
<protein>
    <submittedName>
        <fullName evidence="1">Uncharacterized protein</fullName>
    </submittedName>
</protein>
<accession>A0A1I2F5A5</accession>
<dbReference type="AlphaFoldDB" id="A0A1I2F5A5"/>
<reference evidence="2" key="1">
    <citation type="submission" date="2016-10" db="EMBL/GenBank/DDBJ databases">
        <authorList>
            <person name="Varghese N."/>
            <person name="Submissions S."/>
        </authorList>
    </citation>
    <scope>NUCLEOTIDE SEQUENCE [LARGE SCALE GENOMIC DNA]</scope>
    <source>
        <strain evidence="2">ATCC 25963</strain>
    </source>
</reference>
<dbReference type="RefSeq" id="WP_096330995.1">
    <property type="nucleotide sequence ID" value="NZ_FOMX01000025.1"/>
</dbReference>